<dbReference type="PANTHER" id="PTHR33745">
    <property type="entry name" value="RSBT ANTAGONIST PROTEIN RSBS-RELATED"/>
    <property type="match status" value="1"/>
</dbReference>
<evidence type="ECO:0000313" key="4">
    <source>
        <dbReference type="Proteomes" id="UP000626786"/>
    </source>
</evidence>
<dbReference type="PROSITE" id="PS50801">
    <property type="entry name" value="STAS"/>
    <property type="match status" value="1"/>
</dbReference>
<reference evidence="3 4" key="1">
    <citation type="submission" date="2020-08" db="EMBL/GenBank/DDBJ databases">
        <title>A Genomic Blueprint of the Chicken Gut Microbiome.</title>
        <authorList>
            <person name="Gilroy R."/>
            <person name="Ravi A."/>
            <person name="Getino M."/>
            <person name="Pursley I."/>
            <person name="Horton D.L."/>
            <person name="Alikhan N.-F."/>
            <person name="Baker D."/>
            <person name="Gharbi K."/>
            <person name="Hall N."/>
            <person name="Watson M."/>
            <person name="Adriaenssens E.M."/>
            <person name="Foster-Nyarko E."/>
            <person name="Jarju S."/>
            <person name="Secka A."/>
            <person name="Antonio M."/>
            <person name="Oren A."/>
            <person name="Chaudhuri R."/>
            <person name="La Ragione R.M."/>
            <person name="Hildebrand F."/>
            <person name="Pallen M.J."/>
        </authorList>
    </citation>
    <scope>NUCLEOTIDE SEQUENCE [LARGE SCALE GENOMIC DNA]</scope>
    <source>
        <strain evidence="3 4">Sa2YVA2</strain>
    </source>
</reference>
<dbReference type="InterPro" id="IPR002645">
    <property type="entry name" value="STAS_dom"/>
</dbReference>
<dbReference type="InterPro" id="IPR036513">
    <property type="entry name" value="STAS_dom_sf"/>
</dbReference>
<evidence type="ECO:0000256" key="1">
    <source>
        <dbReference type="SAM" id="Coils"/>
    </source>
</evidence>
<dbReference type="Gene3D" id="3.30.750.24">
    <property type="entry name" value="STAS domain"/>
    <property type="match status" value="1"/>
</dbReference>
<proteinExistence type="predicted"/>
<dbReference type="SUPFAM" id="SSF52091">
    <property type="entry name" value="SpoIIaa-like"/>
    <property type="match status" value="1"/>
</dbReference>
<comment type="caution">
    <text evidence="3">The sequence shown here is derived from an EMBL/GenBank/DDBJ whole genome shotgun (WGS) entry which is preliminary data.</text>
</comment>
<dbReference type="Pfam" id="PF01740">
    <property type="entry name" value="STAS"/>
    <property type="match status" value="1"/>
</dbReference>
<dbReference type="PANTHER" id="PTHR33745:SF8">
    <property type="entry name" value="BLUE-LIGHT PHOTORECEPTOR"/>
    <property type="match status" value="1"/>
</dbReference>
<dbReference type="CDD" id="cd07041">
    <property type="entry name" value="STAS_RsbR_RsbS_like"/>
    <property type="match status" value="1"/>
</dbReference>
<feature type="domain" description="STAS" evidence="2">
    <location>
        <begin position="139"/>
        <end position="246"/>
    </location>
</feature>
<dbReference type="Proteomes" id="UP000626786">
    <property type="component" value="Unassembled WGS sequence"/>
</dbReference>
<protein>
    <submittedName>
        <fullName evidence="3">STAS domain-containing protein</fullName>
    </submittedName>
</protein>
<accession>A0ABR8UA47</accession>
<evidence type="ECO:0000259" key="2">
    <source>
        <dbReference type="PROSITE" id="PS50801"/>
    </source>
</evidence>
<gene>
    <name evidence="3" type="ORF">H9649_10000</name>
</gene>
<dbReference type="EMBL" id="JACSQN010000008">
    <property type="protein sequence ID" value="MBD7984917.1"/>
    <property type="molecule type" value="Genomic_DNA"/>
</dbReference>
<name>A0ABR8UA47_9BACL</name>
<feature type="coiled-coil region" evidence="1">
    <location>
        <begin position="107"/>
        <end position="134"/>
    </location>
</feature>
<evidence type="ECO:0000313" key="3">
    <source>
        <dbReference type="EMBL" id="MBD7984917.1"/>
    </source>
</evidence>
<organism evidence="3 4">
    <name type="scientific">Sporosarcina quadrami</name>
    <dbReference type="NCBI Taxonomy" id="2762234"/>
    <lineage>
        <taxon>Bacteria</taxon>
        <taxon>Bacillati</taxon>
        <taxon>Bacillota</taxon>
        <taxon>Bacilli</taxon>
        <taxon>Bacillales</taxon>
        <taxon>Caryophanaceae</taxon>
        <taxon>Sporosarcina</taxon>
    </lineage>
</organism>
<sequence>MSFPNASLPLPVYAINKDLEILQLNQAAINSFTTGTSLFDIIDSESHPKLRNNVQPFKTIEALEINALSPTSEILLVDLYISWTEEKTAEVVFVKKDQSYINVSSQLNRLSNRLAETNFELLEAKETAETLLQENIILSSPFIEITENLALIPIFGELNVEKSATIATTITKRAYNSNVETIIIDFTAVRHIEQCGLTGLEKLVSMLQLLGFTIIVSGLHPTHVKEWIKLDFSKDIKFVKSLKSAV</sequence>
<dbReference type="InterPro" id="IPR051932">
    <property type="entry name" value="Bact_StressResp_Reg"/>
</dbReference>
<dbReference type="RefSeq" id="WP_191694618.1">
    <property type="nucleotide sequence ID" value="NZ_JACSQN010000008.1"/>
</dbReference>
<keyword evidence="4" id="KW-1185">Reference proteome</keyword>
<keyword evidence="1" id="KW-0175">Coiled coil</keyword>